<evidence type="ECO:0000256" key="3">
    <source>
        <dbReference type="ARBA" id="ARBA00022723"/>
    </source>
</evidence>
<evidence type="ECO:0000256" key="7">
    <source>
        <dbReference type="PIRSR" id="PIRSR601765-1"/>
    </source>
</evidence>
<dbReference type="Proteomes" id="UP001216638">
    <property type="component" value="Chromosome 1"/>
</dbReference>
<evidence type="ECO:0000256" key="2">
    <source>
        <dbReference type="ARBA" id="ARBA00012925"/>
    </source>
</evidence>
<sequence>MSFRSAVPDSLLDRNQLWSRAFESQQPDIAQALREGQHPKVLWIGCSDSRVPESVVCNARPGELFVLRNVANQFHLHDDSAVSALTFAVQALGVEHIIVVGHTSCGGVAAAVKQVLRERDESITEVTQSTALTRHLTPLTDLARYLYIKLHERHTMDEAQIRERLMSLVTEASVRRQIQNIVDHPVVQDNWRQKVSPLNGKVNPRVTIHGWIHNLGTSQLLDLNVTVTPPPLEEKKEVSSS</sequence>
<comment type="catalytic activity">
    <reaction evidence="6 8">
        <text>hydrogencarbonate + H(+) = CO2 + H2O</text>
        <dbReference type="Rhea" id="RHEA:10748"/>
        <dbReference type="ChEBI" id="CHEBI:15377"/>
        <dbReference type="ChEBI" id="CHEBI:15378"/>
        <dbReference type="ChEBI" id="CHEBI:16526"/>
        <dbReference type="ChEBI" id="CHEBI:17544"/>
        <dbReference type="EC" id="4.2.1.1"/>
    </reaction>
</comment>
<keyword evidence="10" id="KW-1185">Reference proteome</keyword>
<dbReference type="GO" id="GO:0071244">
    <property type="term" value="P:cellular response to carbon dioxide"/>
    <property type="evidence" value="ECO:0007669"/>
    <property type="project" value="TreeGrafter"/>
</dbReference>
<evidence type="ECO:0000313" key="10">
    <source>
        <dbReference type="Proteomes" id="UP001216638"/>
    </source>
</evidence>
<protein>
    <recommendedName>
        <fullName evidence="2 8">Carbonic anhydrase</fullName>
        <ecNumber evidence="2 8">4.2.1.1</ecNumber>
    </recommendedName>
    <alternativeName>
        <fullName evidence="8">Carbonate dehydratase</fullName>
    </alternativeName>
</protein>
<evidence type="ECO:0000313" key="9">
    <source>
        <dbReference type="EMBL" id="WFC93670.1"/>
    </source>
</evidence>
<dbReference type="SMART" id="SM00947">
    <property type="entry name" value="Pro_CA"/>
    <property type="match status" value="1"/>
</dbReference>
<dbReference type="PANTHER" id="PTHR11002">
    <property type="entry name" value="CARBONIC ANHYDRASE"/>
    <property type="match status" value="1"/>
</dbReference>
<dbReference type="InterPro" id="IPR001765">
    <property type="entry name" value="Carbonic_anhydrase"/>
</dbReference>
<feature type="binding site" evidence="7">
    <location>
        <position position="102"/>
    </location>
    <ligand>
        <name>Zn(2+)</name>
        <dbReference type="ChEBI" id="CHEBI:29105"/>
    </ligand>
</feature>
<dbReference type="GO" id="GO:0008270">
    <property type="term" value="F:zinc ion binding"/>
    <property type="evidence" value="ECO:0007669"/>
    <property type="project" value="UniProtKB-UniRule"/>
</dbReference>
<dbReference type="EMBL" id="CP119951">
    <property type="protein sequence ID" value="WFC93670.1"/>
    <property type="molecule type" value="Genomic_DNA"/>
</dbReference>
<keyword evidence="4 7" id="KW-0862">Zinc</keyword>
<dbReference type="AlphaFoldDB" id="A0AAF0DSZ3"/>
<comment type="function">
    <text evidence="8">Reversible hydration of carbon dioxide.</text>
</comment>
<feature type="binding site" evidence="7">
    <location>
        <position position="48"/>
    </location>
    <ligand>
        <name>Zn(2+)</name>
        <dbReference type="ChEBI" id="CHEBI:29105"/>
    </ligand>
</feature>
<evidence type="ECO:0000256" key="5">
    <source>
        <dbReference type="ARBA" id="ARBA00023239"/>
    </source>
</evidence>
<comment type="similarity">
    <text evidence="1 8">Belongs to the beta-class carbonic anhydrase family.</text>
</comment>
<feature type="binding site" evidence="7">
    <location>
        <position position="105"/>
    </location>
    <ligand>
        <name>Zn(2+)</name>
        <dbReference type="ChEBI" id="CHEBI:29105"/>
    </ligand>
</feature>
<name>A0AAF0DSZ3_9BASI</name>
<dbReference type="PANTHER" id="PTHR11002:SF76">
    <property type="entry name" value="CARBONIC ANHYDRASE"/>
    <property type="match status" value="1"/>
</dbReference>
<reference evidence="9" key="1">
    <citation type="submission" date="2023-03" db="EMBL/GenBank/DDBJ databases">
        <title>Mating type loci evolution in Malassezia.</title>
        <authorList>
            <person name="Coelho M.A."/>
        </authorList>
    </citation>
    <scope>NUCLEOTIDE SEQUENCE</scope>
    <source>
        <strain evidence="9">CBS 14135</strain>
    </source>
</reference>
<feature type="binding site" evidence="7">
    <location>
        <position position="46"/>
    </location>
    <ligand>
        <name>Zn(2+)</name>
        <dbReference type="ChEBI" id="CHEBI:29105"/>
    </ligand>
</feature>
<dbReference type="Pfam" id="PF00484">
    <property type="entry name" value="Pro_CA"/>
    <property type="match status" value="1"/>
</dbReference>
<evidence type="ECO:0000256" key="8">
    <source>
        <dbReference type="RuleBase" id="RU003956"/>
    </source>
</evidence>
<accession>A0AAF0DSZ3</accession>
<proteinExistence type="inferred from homology"/>
<organism evidence="9 10">
    <name type="scientific">Malassezia brasiliensis</name>
    <dbReference type="NCBI Taxonomy" id="1821822"/>
    <lineage>
        <taxon>Eukaryota</taxon>
        <taxon>Fungi</taxon>
        <taxon>Dikarya</taxon>
        <taxon>Basidiomycota</taxon>
        <taxon>Ustilaginomycotina</taxon>
        <taxon>Malasseziomycetes</taxon>
        <taxon>Malasseziales</taxon>
        <taxon>Malasseziaceae</taxon>
        <taxon>Malassezia</taxon>
    </lineage>
</organism>
<dbReference type="GO" id="GO:0004089">
    <property type="term" value="F:carbonate dehydratase activity"/>
    <property type="evidence" value="ECO:0007669"/>
    <property type="project" value="UniProtKB-UniRule"/>
</dbReference>
<evidence type="ECO:0000256" key="4">
    <source>
        <dbReference type="ARBA" id="ARBA00022833"/>
    </source>
</evidence>
<evidence type="ECO:0000256" key="6">
    <source>
        <dbReference type="ARBA" id="ARBA00048348"/>
    </source>
</evidence>
<keyword evidence="5 8" id="KW-0456">Lyase</keyword>
<dbReference type="GO" id="GO:0034599">
    <property type="term" value="P:cellular response to oxidative stress"/>
    <property type="evidence" value="ECO:0007669"/>
    <property type="project" value="TreeGrafter"/>
</dbReference>
<dbReference type="EC" id="4.2.1.1" evidence="2 8"/>
<dbReference type="SUPFAM" id="SSF53056">
    <property type="entry name" value="beta-carbonic anhydrase, cab"/>
    <property type="match status" value="1"/>
</dbReference>
<keyword evidence="3 7" id="KW-0479">Metal-binding</keyword>
<gene>
    <name evidence="9" type="ORF">MBRA1_000292</name>
</gene>
<dbReference type="Gene3D" id="3.40.1050.10">
    <property type="entry name" value="Carbonic anhydrase"/>
    <property type="match status" value="1"/>
</dbReference>
<comment type="cofactor">
    <cofactor evidence="7">
        <name>Zn(2+)</name>
        <dbReference type="ChEBI" id="CHEBI:29105"/>
    </cofactor>
    <text evidence="7">Binds 1 zinc ion per subunit.</text>
</comment>
<dbReference type="InterPro" id="IPR036874">
    <property type="entry name" value="Carbonic_anhydrase_sf"/>
</dbReference>
<evidence type="ECO:0000256" key="1">
    <source>
        <dbReference type="ARBA" id="ARBA00006217"/>
    </source>
</evidence>